<dbReference type="RefSeq" id="WP_080065528.1">
    <property type="nucleotide sequence ID" value="NZ_MZGX01000022.1"/>
</dbReference>
<keyword evidence="1" id="KW-1133">Transmembrane helix</keyword>
<accession>A0A1V4SHK2</accession>
<reference evidence="3 4" key="1">
    <citation type="submission" date="2017-03" db="EMBL/GenBank/DDBJ databases">
        <title>Genome sequence of Clostridium hungatei DSM 14427.</title>
        <authorList>
            <person name="Poehlein A."/>
            <person name="Daniel R."/>
        </authorList>
    </citation>
    <scope>NUCLEOTIDE SEQUENCE [LARGE SCALE GENOMIC DNA]</scope>
    <source>
        <strain evidence="3 4">DSM 14427</strain>
    </source>
</reference>
<keyword evidence="1" id="KW-0812">Transmembrane</keyword>
<organism evidence="3 4">
    <name type="scientific">Ruminiclostridium hungatei</name>
    <name type="common">Clostridium hungatei</name>
    <dbReference type="NCBI Taxonomy" id="48256"/>
    <lineage>
        <taxon>Bacteria</taxon>
        <taxon>Bacillati</taxon>
        <taxon>Bacillota</taxon>
        <taxon>Clostridia</taxon>
        <taxon>Eubacteriales</taxon>
        <taxon>Oscillospiraceae</taxon>
        <taxon>Ruminiclostridium</taxon>
    </lineage>
</organism>
<evidence type="ECO:0000259" key="2">
    <source>
        <dbReference type="Pfam" id="PF13490"/>
    </source>
</evidence>
<proteinExistence type="predicted"/>
<sequence>MKCNEAQDYMMKYFDKNINDIEAAQLKQHLKNCKKCSDEFLSLEEVFLEIEQDSVIEPPEDFELQVMSRIEKEVKMYTQPVRENNFVYNILLVAVSFIFVSLFGGILYEAVNHPLELMQNVQIAVDLAKEFLAAAVTMTKGIVIALMGFATSMYKTYYYAYILLAVLLLVVQGVFIRMVREGNGAAQ</sequence>
<name>A0A1V4SHK2_RUMHU</name>
<dbReference type="AlphaFoldDB" id="A0A1V4SHK2"/>
<feature type="transmembrane region" description="Helical" evidence="1">
    <location>
        <begin position="157"/>
        <end position="179"/>
    </location>
</feature>
<comment type="caution">
    <text evidence="3">The sequence shown here is derived from an EMBL/GenBank/DDBJ whole genome shotgun (WGS) entry which is preliminary data.</text>
</comment>
<keyword evidence="4" id="KW-1185">Reference proteome</keyword>
<evidence type="ECO:0000313" key="3">
    <source>
        <dbReference type="EMBL" id="OPX42945.1"/>
    </source>
</evidence>
<protein>
    <submittedName>
        <fullName evidence="3">Anti-sigma-W factor RsiW</fullName>
    </submittedName>
</protein>
<evidence type="ECO:0000256" key="1">
    <source>
        <dbReference type="SAM" id="Phobius"/>
    </source>
</evidence>
<dbReference type="STRING" id="48256.CLHUN_30890"/>
<dbReference type="OrthoDB" id="9808253at2"/>
<dbReference type="Pfam" id="PF13490">
    <property type="entry name" value="zf-HC2"/>
    <property type="match status" value="1"/>
</dbReference>
<evidence type="ECO:0000313" key="4">
    <source>
        <dbReference type="Proteomes" id="UP000191554"/>
    </source>
</evidence>
<feature type="transmembrane region" description="Helical" evidence="1">
    <location>
        <begin position="131"/>
        <end position="150"/>
    </location>
</feature>
<dbReference type="EMBL" id="MZGX01000022">
    <property type="protein sequence ID" value="OPX42945.1"/>
    <property type="molecule type" value="Genomic_DNA"/>
</dbReference>
<keyword evidence="1" id="KW-0472">Membrane</keyword>
<gene>
    <name evidence="3" type="primary">rsiW</name>
    <name evidence="3" type="ORF">CLHUN_30890</name>
</gene>
<dbReference type="InterPro" id="IPR027383">
    <property type="entry name" value="Znf_put"/>
</dbReference>
<feature type="domain" description="Putative zinc-finger" evidence="2">
    <location>
        <begin position="3"/>
        <end position="36"/>
    </location>
</feature>
<feature type="transmembrane region" description="Helical" evidence="1">
    <location>
        <begin position="86"/>
        <end position="111"/>
    </location>
</feature>
<dbReference type="Proteomes" id="UP000191554">
    <property type="component" value="Unassembled WGS sequence"/>
</dbReference>